<proteinExistence type="predicted"/>
<sequence length="178" mass="19846">MISLNHTSFTSLSANIVNAMAFVLHTGDSKRLINRRGNPWLLVTLVRDQHGYRFAFIDNDGREVGHMILKAAAQLWSEAQSGLFFRLNAEAYELVEHPLITLARKDAEQAHKDAIKETGATHKVISYGGAVVGYGGYQRDWLGRKRLYLTTDANGKALEVVAKVTTEAMFMVARLEVL</sequence>
<gene>
    <name evidence="1" type="ORF">NL61_05</name>
</gene>
<evidence type="ECO:0000313" key="2">
    <source>
        <dbReference type="Proteomes" id="UP000030326"/>
    </source>
</evidence>
<reference evidence="1 2" key="1">
    <citation type="submission" date="2014-10" db="EMBL/GenBank/DDBJ databases">
        <title>Complete genome sequence and comparative genome analysis of Pseudomonas phage Pf-10.</title>
        <authorList>
            <person name="Valentovich L.N."/>
            <person name="Pilipchuk T.A."/>
        </authorList>
    </citation>
    <scope>NUCLEOTIDE SEQUENCE [LARGE SCALE GENOMIC DNA]</scope>
</reference>
<dbReference type="GeneID" id="24576421"/>
<keyword evidence="2" id="KW-1185">Reference proteome</keyword>
<protein>
    <submittedName>
        <fullName evidence="1">Uncharacterized protein</fullName>
    </submittedName>
</protein>
<organism evidence="1 2">
    <name type="scientific">Pseudomonas phage Pf-10</name>
    <dbReference type="NCBI Taxonomy" id="1562076"/>
    <lineage>
        <taxon>Viruses</taxon>
        <taxon>Duplodnaviria</taxon>
        <taxon>Heunggongvirae</taxon>
        <taxon>Uroviricota</taxon>
        <taxon>Caudoviricetes</taxon>
        <taxon>Autographivirales</taxon>
        <taxon>Autotranscriptaviridae</taxon>
        <taxon>Studiervirinae</taxon>
        <taxon>Pifdecavirus</taxon>
        <taxon>Pifdecavirus BIMBV46</taxon>
        <taxon>Pifdecavirus Pf10</taxon>
    </lineage>
</organism>
<accession>A0A0A0YQT8</accession>
<dbReference type="RefSeq" id="YP_009145602.1">
    <property type="nucleotide sequence ID" value="NC_027292.1"/>
</dbReference>
<dbReference type="KEGG" id="vg:24576421"/>
<dbReference type="EMBL" id="KP025626">
    <property type="protein sequence ID" value="AIX12967.1"/>
    <property type="molecule type" value="Genomic_DNA"/>
</dbReference>
<name>A0A0A0YQT8_9CAUD</name>
<dbReference type="OrthoDB" id="18348at10239"/>
<dbReference type="Proteomes" id="UP000030326">
    <property type="component" value="Segment"/>
</dbReference>
<evidence type="ECO:0000313" key="1">
    <source>
        <dbReference type="EMBL" id="AIX12967.1"/>
    </source>
</evidence>